<proteinExistence type="predicted"/>
<dbReference type="OrthoDB" id="7031058at2"/>
<keyword evidence="2" id="KW-1185">Reference proteome</keyword>
<evidence type="ECO:0000313" key="1">
    <source>
        <dbReference type="EMBL" id="SYX92675.1"/>
    </source>
</evidence>
<evidence type="ECO:0000313" key="2">
    <source>
        <dbReference type="Proteomes" id="UP000263595"/>
    </source>
</evidence>
<dbReference type="Proteomes" id="UP000263595">
    <property type="component" value="Unassembled WGS sequence"/>
</dbReference>
<organism evidence="1 2">
    <name type="scientific">Pseudomonas reidholzensis</name>
    <dbReference type="NCBI Taxonomy" id="1785162"/>
    <lineage>
        <taxon>Bacteria</taxon>
        <taxon>Pseudomonadati</taxon>
        <taxon>Pseudomonadota</taxon>
        <taxon>Gammaproteobacteria</taxon>
        <taxon>Pseudomonadales</taxon>
        <taxon>Pseudomonadaceae</taxon>
        <taxon>Pseudomonas</taxon>
    </lineage>
</organism>
<name>A0A383S0G1_9PSED</name>
<reference evidence="2" key="1">
    <citation type="submission" date="2018-08" db="EMBL/GenBank/DDBJ databases">
        <authorList>
            <person name="Blom J."/>
        </authorList>
    </citation>
    <scope>NUCLEOTIDE SEQUENCE [LARGE SCALE GENOMIC DNA]</scope>
    <source>
        <strain evidence="2">CCOS 865</strain>
    </source>
</reference>
<gene>
    <name evidence="1" type="ORF">CCOS865_04966</name>
</gene>
<accession>A0A383S0G1</accession>
<dbReference type="RefSeq" id="WP_119145998.1">
    <property type="nucleotide sequence ID" value="NZ_CBCSFL010000023.1"/>
</dbReference>
<dbReference type="EMBL" id="UNOZ01000036">
    <property type="protein sequence ID" value="SYX92675.1"/>
    <property type="molecule type" value="Genomic_DNA"/>
</dbReference>
<sequence length="109" mass="12271">MSLPELPNTRNPRELRKALLRLRMEMHRQEIRHESSQLLEPVKRLRGMGGSLQDGLGIKHAPFWGLGAVVALGFLTGKGARSGNLSRLVRLGSSLMPLVRLFLQNSRRH</sequence>
<protein>
    <submittedName>
        <fullName evidence="1">Uncharacterized protein</fullName>
    </submittedName>
</protein>
<dbReference type="AlphaFoldDB" id="A0A383S0G1"/>